<accession>A0A8H3HN83</accession>
<sequence length="961" mass="107508">MASPPDNSMDIDHQNQSPRPDSHESNVVDIAKFNSNVYDAIEQCRASSTEKRPPFHARELVHYDPEILLHIIVKKLLGDECPINIEACTEHLWQKRDSTLRSALETAYQSRNFVGILSHDEMIPQVIERASQLEFQGITPSSSGGLQDLQLQVNSVQSVFRAPYIGDAAKLLIDTLNHERQMFLQRSTINKPYNWSISIVQSSGMGKSRMVEEAGKTVFTIPINIREEGELERDAYPPPDNRIRLFFQERANDDDKIQQAHYMIFLQELFALAHRLVNTHFPGLTGAILASKWADYLAEGQTDLATGPNRQQFYNKAVDAATAKISKSKSFDLAELATDLRTSCRRLIARVRLTSDEKNACFVYFDEAHPLTQAIKNPSNQHKRNQFHNLGKVLSHLINYKMFFIFLSTNSSLKDLAPPVAFYRSERKVVGEQLIAPFTELPFDIHENNVIPRFKSRMLTLKEACKVDVMVLFGRALWFATRQVDSDTDVYDFAMHKLTAKGSPDYKADSMLAALGVRVGIEFDGKEIAFDQDEAIATEKPAAVDEKSAPVVEKPIVVDEEPTVIDEEPIVVDEEPIVVDEQGAIPVEENHSYWVQSRLVESHMRVAYSIPQHRGYMHTGAPSEPVLAEAAGRYLSGEGRRGIAIEGPIWLSDAHKKGFLARGERGELVSRLLVTVAHDIALEKHYGKLIPKTNVPCYHRPIPVVDFLCALFTDYHHDKILGATPISRQDGETLKNAFSGCYVSFSHFALAGDSKMLSVEALATALVRGMALQAKEGQESIDAVIPIHMGLPTVAVSADRTSAINLQIKNRKGLSHCNIKRSITVPDTKVPAISIILELGIVGEKSGTIELTQRYPSKDTRSTGTDKHDDHHYEIRAFGCTRELFKPVTKDTEPHYKALLGAGSVWEDFARCDQPNNVAALRAMKPVVDGEQQVANYYDQSKPKPKPTSNRRGRKTRKTGS</sequence>
<dbReference type="EMBL" id="CAJMWT010008221">
    <property type="protein sequence ID" value="CAE6531627.1"/>
    <property type="molecule type" value="Genomic_DNA"/>
</dbReference>
<dbReference type="PANTHER" id="PTHR33266:SF1">
    <property type="entry name" value="F-BOX DOMAIN-CONTAINING PROTEIN"/>
    <property type="match status" value="1"/>
</dbReference>
<comment type="caution">
    <text evidence="2">The sequence shown here is derived from an EMBL/GenBank/DDBJ whole genome shotgun (WGS) entry which is preliminary data.</text>
</comment>
<proteinExistence type="predicted"/>
<evidence type="ECO:0000313" key="3">
    <source>
        <dbReference type="Proteomes" id="UP000663843"/>
    </source>
</evidence>
<protein>
    <submittedName>
        <fullName evidence="2">Uncharacterized protein</fullName>
    </submittedName>
</protein>
<feature type="compositionally biased region" description="Basic residues" evidence="1">
    <location>
        <begin position="943"/>
        <end position="961"/>
    </location>
</feature>
<evidence type="ECO:0000256" key="1">
    <source>
        <dbReference type="SAM" id="MobiDB-lite"/>
    </source>
</evidence>
<evidence type="ECO:0000313" key="2">
    <source>
        <dbReference type="EMBL" id="CAE6531627.1"/>
    </source>
</evidence>
<dbReference type="PANTHER" id="PTHR33266">
    <property type="entry name" value="CHROMOSOME 15, WHOLE GENOME SHOTGUN SEQUENCE"/>
    <property type="match status" value="1"/>
</dbReference>
<organism evidence="2 3">
    <name type="scientific">Rhizoctonia solani</name>
    <dbReference type="NCBI Taxonomy" id="456999"/>
    <lineage>
        <taxon>Eukaryota</taxon>
        <taxon>Fungi</taxon>
        <taxon>Dikarya</taxon>
        <taxon>Basidiomycota</taxon>
        <taxon>Agaricomycotina</taxon>
        <taxon>Agaricomycetes</taxon>
        <taxon>Cantharellales</taxon>
        <taxon>Ceratobasidiaceae</taxon>
        <taxon>Rhizoctonia</taxon>
    </lineage>
</organism>
<gene>
    <name evidence="2" type="ORF">RDB_LOCUS179511</name>
</gene>
<dbReference type="Proteomes" id="UP000663843">
    <property type="component" value="Unassembled WGS sequence"/>
</dbReference>
<name>A0A8H3HN83_9AGAM</name>
<reference evidence="2" key="1">
    <citation type="submission" date="2021-01" db="EMBL/GenBank/DDBJ databases">
        <authorList>
            <person name="Kaushik A."/>
        </authorList>
    </citation>
    <scope>NUCLEOTIDE SEQUENCE</scope>
    <source>
        <strain evidence="2">AG2-2IIIB</strain>
    </source>
</reference>
<feature type="region of interest" description="Disordered" evidence="1">
    <location>
        <begin position="1"/>
        <end position="24"/>
    </location>
</feature>
<feature type="region of interest" description="Disordered" evidence="1">
    <location>
        <begin position="935"/>
        <end position="961"/>
    </location>
</feature>
<dbReference type="AlphaFoldDB" id="A0A8H3HN83"/>